<dbReference type="Proteomes" id="UP000277811">
    <property type="component" value="Unassembled WGS sequence"/>
</dbReference>
<dbReference type="GO" id="GO:0035312">
    <property type="term" value="F:5'-3' DNA exonuclease activity"/>
    <property type="evidence" value="ECO:0007669"/>
    <property type="project" value="TreeGrafter"/>
</dbReference>
<evidence type="ECO:0000313" key="2">
    <source>
        <dbReference type="EMBL" id="VBB07027.1"/>
    </source>
</evidence>
<reference evidence="2 3" key="1">
    <citation type="submission" date="2018-06" db="EMBL/GenBank/DDBJ databases">
        <authorList>
            <person name="Strepis N."/>
        </authorList>
    </citation>
    <scope>NUCLEOTIDE SEQUENCE [LARGE SCALE GENOMIC DNA]</scope>
    <source>
        <strain evidence="2">LUCI</strain>
    </source>
</reference>
<dbReference type="InterPro" id="IPR004013">
    <property type="entry name" value="PHP_dom"/>
</dbReference>
<gene>
    <name evidence="2" type="ORF">LUCI_2271</name>
</gene>
<dbReference type="Gene3D" id="3.20.20.140">
    <property type="entry name" value="Metal-dependent hydrolases"/>
    <property type="match status" value="1"/>
</dbReference>
<feature type="domain" description="Polymerase/histidinol phosphatase N-terminal" evidence="1">
    <location>
        <begin position="11"/>
        <end position="76"/>
    </location>
</feature>
<dbReference type="PANTHER" id="PTHR42924">
    <property type="entry name" value="EXONUCLEASE"/>
    <property type="match status" value="1"/>
</dbReference>
<dbReference type="PANTHER" id="PTHR42924:SF3">
    <property type="entry name" value="POLYMERASE_HISTIDINOL PHOSPHATASE N-TERMINAL DOMAIN-CONTAINING PROTEIN"/>
    <property type="match status" value="1"/>
</dbReference>
<evidence type="ECO:0000259" key="1">
    <source>
        <dbReference type="SMART" id="SM00481"/>
    </source>
</evidence>
<dbReference type="SUPFAM" id="SSF89550">
    <property type="entry name" value="PHP domain-like"/>
    <property type="match status" value="1"/>
</dbReference>
<proteinExistence type="predicted"/>
<organism evidence="2 3">
    <name type="scientific">Lucifera butyrica</name>
    <dbReference type="NCBI Taxonomy" id="1351585"/>
    <lineage>
        <taxon>Bacteria</taxon>
        <taxon>Bacillati</taxon>
        <taxon>Bacillota</taxon>
        <taxon>Negativicutes</taxon>
        <taxon>Veillonellales</taxon>
        <taxon>Veillonellaceae</taxon>
        <taxon>Lucifera</taxon>
    </lineage>
</organism>
<protein>
    <recommendedName>
        <fullName evidence="1">Polymerase/histidinol phosphatase N-terminal domain-containing protein</fullName>
    </recommendedName>
</protein>
<dbReference type="SMART" id="SM00481">
    <property type="entry name" value="POLIIIAc"/>
    <property type="match status" value="1"/>
</dbReference>
<dbReference type="Pfam" id="PF02811">
    <property type="entry name" value="PHP"/>
    <property type="match status" value="1"/>
</dbReference>
<dbReference type="AlphaFoldDB" id="A0A498R7Z5"/>
<name>A0A498R7Z5_9FIRM</name>
<keyword evidence="3" id="KW-1185">Reference proteome</keyword>
<dbReference type="EMBL" id="UPPP01000070">
    <property type="protein sequence ID" value="VBB07027.1"/>
    <property type="molecule type" value="Genomic_DNA"/>
</dbReference>
<dbReference type="InterPro" id="IPR016195">
    <property type="entry name" value="Pol/histidinol_Pase-like"/>
</dbReference>
<sequence length="286" mass="31296">MKPIHALSMRADLHIHTTASDGCWSPRQLIDELTRREIGLFAVTDHDSVDNVVDTAVLAQKAGLHFLTGVEISATHKGGSFHILGYGIDPACEALRRLLIHNQTLMEEADHESIRKLIADGLPVDFAEYHAYRHDPARGGWKSLNFLIDKGLCSDVKDFFARWFTPERGISFPEFPSLQAVGDAITAAGGVPVLAHPGSEFHGCSLEETLQEFAGGVIEGVECYHPGHDAATTRQALAWCLQHNLIVTGGSDCHGDFVSGRQLGFPAIEGRQLLLGRLWDRVDTCL</sequence>
<accession>A0A498R7Z5</accession>
<dbReference type="GO" id="GO:0004534">
    <property type="term" value="F:5'-3' RNA exonuclease activity"/>
    <property type="evidence" value="ECO:0007669"/>
    <property type="project" value="TreeGrafter"/>
</dbReference>
<evidence type="ECO:0000313" key="3">
    <source>
        <dbReference type="Proteomes" id="UP000277811"/>
    </source>
</evidence>
<dbReference type="InterPro" id="IPR003141">
    <property type="entry name" value="Pol/His_phosphatase_N"/>
</dbReference>
<dbReference type="Gene3D" id="1.10.150.650">
    <property type="match status" value="1"/>
</dbReference>
<dbReference type="InterPro" id="IPR052018">
    <property type="entry name" value="PHP_domain"/>
</dbReference>
<dbReference type="CDD" id="cd07438">
    <property type="entry name" value="PHP_HisPPase_AMP"/>
    <property type="match status" value="1"/>
</dbReference>
<dbReference type="RefSeq" id="WP_122627971.1">
    <property type="nucleotide sequence ID" value="NZ_UPPP01000070.1"/>
</dbReference>
<dbReference type="OrthoDB" id="9804333at2"/>